<proteinExistence type="predicted"/>
<evidence type="ECO:0000313" key="1">
    <source>
        <dbReference type="EMBL" id="CDL86270.1"/>
    </source>
</evidence>
<organism evidence="1 2">
    <name type="scientific">Xenorhabdus cabanillasii JM26</name>
    <dbReference type="NCBI Taxonomy" id="1427517"/>
    <lineage>
        <taxon>Bacteria</taxon>
        <taxon>Pseudomonadati</taxon>
        <taxon>Pseudomonadota</taxon>
        <taxon>Gammaproteobacteria</taxon>
        <taxon>Enterobacterales</taxon>
        <taxon>Morganellaceae</taxon>
        <taxon>Xenorhabdus</taxon>
    </lineage>
</organism>
<dbReference type="AlphaFoldDB" id="W1J9U2"/>
<reference evidence="1 2" key="1">
    <citation type="submission" date="2013-11" db="EMBL/GenBank/DDBJ databases">
        <title>Draft genome sequence and annotation of the entomopathogenic bacterium, Xenorhabdus cabanillasi strain JM26.</title>
        <authorList>
            <person name="Gualtieri M."/>
            <person name="Ogier J.C."/>
            <person name="Pages S."/>
            <person name="Givaudan A."/>
            <person name="Gaudriault S."/>
        </authorList>
    </citation>
    <scope>NUCLEOTIDE SEQUENCE [LARGE SCALE GENOMIC DNA]</scope>
    <source>
        <strain evidence="1 2">JM26</strain>
    </source>
</reference>
<accession>W1J9U2</accession>
<name>W1J9U2_9GAMM</name>
<dbReference type="EMBL" id="CBXE010000216">
    <property type="protein sequence ID" value="CDL86270.1"/>
    <property type="molecule type" value="Genomic_DNA"/>
</dbReference>
<dbReference type="Proteomes" id="UP000019197">
    <property type="component" value="Unassembled WGS sequence"/>
</dbReference>
<dbReference type="OrthoDB" id="6398615at2"/>
<evidence type="ECO:0000313" key="2">
    <source>
        <dbReference type="Proteomes" id="UP000019197"/>
    </source>
</evidence>
<comment type="caution">
    <text evidence="1">The sequence shown here is derived from an EMBL/GenBank/DDBJ whole genome shotgun (WGS) entry which is preliminary data.</text>
</comment>
<dbReference type="RefSeq" id="WP_038265619.1">
    <property type="nucleotide sequence ID" value="NZ_CAWLVK010000216.1"/>
</dbReference>
<protein>
    <submittedName>
        <fullName evidence="1">Uncharacterized protein</fullName>
    </submittedName>
</protein>
<gene>
    <name evidence="1" type="ORF">XCR1_2930007</name>
</gene>
<sequence length="313" mass="36908">MVNRRIAYAYYDPNWNRSVHSIVQLVKTEVEPLDYHLEMKDHLFCPSCYEPLIRVPSDPAVAVMADGKEALFRHLPVEDPPFCFLRSGSVVGKRYNGEEEARQAVEDKQFIVVSGFMQERPENIFREVIDGKEEPSDTHFEDENGREVDVPVSRHNGQTFKLPSRITSVQSLCSNFMQNYYREIFVVNEQEDSKRYLLCDSLKNVNEINEVNNIPNFYFGEIETINKYNNHTTVWLKLNKPKPYADFRVRIWNRFAEPRGIVEGRAEGRIIMFYAPIEIIGRGYCTRELYWGEVALLPEQYRDFLINNYFRYR</sequence>